<sequence>MKFNTQHRPSENTNRTGIRKFLSFKRWFCKSFLSMK</sequence>
<dbReference type="AlphaFoldDB" id="A0A0E9R6Q4"/>
<proteinExistence type="predicted"/>
<reference evidence="1" key="1">
    <citation type="submission" date="2014-11" db="EMBL/GenBank/DDBJ databases">
        <authorList>
            <person name="Amaro Gonzalez C."/>
        </authorList>
    </citation>
    <scope>NUCLEOTIDE SEQUENCE</scope>
</reference>
<protein>
    <submittedName>
        <fullName evidence="1">Uncharacterized protein</fullName>
    </submittedName>
</protein>
<evidence type="ECO:0000313" key="1">
    <source>
        <dbReference type="EMBL" id="JAH24774.1"/>
    </source>
</evidence>
<organism evidence="1">
    <name type="scientific">Anguilla anguilla</name>
    <name type="common">European freshwater eel</name>
    <name type="synonym">Muraena anguilla</name>
    <dbReference type="NCBI Taxonomy" id="7936"/>
    <lineage>
        <taxon>Eukaryota</taxon>
        <taxon>Metazoa</taxon>
        <taxon>Chordata</taxon>
        <taxon>Craniata</taxon>
        <taxon>Vertebrata</taxon>
        <taxon>Euteleostomi</taxon>
        <taxon>Actinopterygii</taxon>
        <taxon>Neopterygii</taxon>
        <taxon>Teleostei</taxon>
        <taxon>Anguilliformes</taxon>
        <taxon>Anguillidae</taxon>
        <taxon>Anguilla</taxon>
    </lineage>
</organism>
<name>A0A0E9R6Q4_ANGAN</name>
<reference evidence="1" key="2">
    <citation type="journal article" date="2015" name="Fish Shellfish Immunol.">
        <title>Early steps in the European eel (Anguilla anguilla)-Vibrio vulnificus interaction in the gills: Role of the RtxA13 toxin.</title>
        <authorList>
            <person name="Callol A."/>
            <person name="Pajuelo D."/>
            <person name="Ebbesson L."/>
            <person name="Teles M."/>
            <person name="MacKenzie S."/>
            <person name="Amaro C."/>
        </authorList>
    </citation>
    <scope>NUCLEOTIDE SEQUENCE</scope>
</reference>
<accession>A0A0E9R6Q4</accession>
<dbReference type="EMBL" id="GBXM01083803">
    <property type="protein sequence ID" value="JAH24774.1"/>
    <property type="molecule type" value="Transcribed_RNA"/>
</dbReference>